<dbReference type="PANTHER" id="PTHR30086:SF14">
    <property type="entry name" value="HOMOSERINE_HOMOSERINE LACTONE EFFLUX PROTEIN"/>
    <property type="match status" value="1"/>
</dbReference>
<keyword evidence="9" id="KW-1185">Reference proteome</keyword>
<organism evidence="8 9">
    <name type="scientific">Parasutterella secunda</name>
    <dbReference type="NCBI Taxonomy" id="626947"/>
    <lineage>
        <taxon>Bacteria</taxon>
        <taxon>Pseudomonadati</taxon>
        <taxon>Pseudomonadota</taxon>
        <taxon>Betaproteobacteria</taxon>
        <taxon>Burkholderiales</taxon>
        <taxon>Sutterellaceae</taxon>
        <taxon>Parasutterella</taxon>
    </lineage>
</organism>
<feature type="transmembrane region" description="Helical" evidence="7">
    <location>
        <begin position="69"/>
        <end position="86"/>
    </location>
</feature>
<dbReference type="RefSeq" id="WP_205049986.1">
    <property type="nucleotide sequence ID" value="NZ_JACJKX010000005.1"/>
</dbReference>
<evidence type="ECO:0000256" key="7">
    <source>
        <dbReference type="SAM" id="Phobius"/>
    </source>
</evidence>
<feature type="transmembrane region" description="Helical" evidence="7">
    <location>
        <begin position="191"/>
        <end position="212"/>
    </location>
</feature>
<comment type="similarity">
    <text evidence="2">Belongs to the Rht family.</text>
</comment>
<sequence length="216" mass="23439">MSLFTLFLITSLANILSPGMGVIFAIVLSLQQGWHKTAFFALGQAVGIALLFTAAMSGMGVILASSPTLFSIIKICGAFFILYLGWRSWHKPGMHFGTKGDQQGPASETQVPKDAWNNFSKGVVISLCNPQPIIFGISVLPQFVDPAQSYVAQSVLMIVVYAVLVFINLVMYSILAERARRFFSGPKGSQIINRATACVFFIIGFLVLGFAVSDFL</sequence>
<accession>A0ABS2GUJ5</accession>
<evidence type="ECO:0000313" key="9">
    <source>
        <dbReference type="Proteomes" id="UP000777002"/>
    </source>
</evidence>
<name>A0ABS2GUJ5_9BURK</name>
<evidence type="ECO:0000313" key="8">
    <source>
        <dbReference type="EMBL" id="MBM6928387.1"/>
    </source>
</evidence>
<dbReference type="Pfam" id="PF01810">
    <property type="entry name" value="LysE"/>
    <property type="match status" value="1"/>
</dbReference>
<gene>
    <name evidence="8" type="ORF">H5985_03785</name>
</gene>
<keyword evidence="5 7" id="KW-1133">Transmembrane helix</keyword>
<keyword evidence="3" id="KW-1003">Cell membrane</keyword>
<feature type="transmembrane region" description="Helical" evidence="7">
    <location>
        <begin position="6"/>
        <end position="27"/>
    </location>
</feature>
<evidence type="ECO:0000256" key="1">
    <source>
        <dbReference type="ARBA" id="ARBA00004651"/>
    </source>
</evidence>
<evidence type="ECO:0000256" key="3">
    <source>
        <dbReference type="ARBA" id="ARBA00022475"/>
    </source>
</evidence>
<reference evidence="8 9" key="1">
    <citation type="journal article" date="2021" name="Sci. Rep.">
        <title>The distribution of antibiotic resistance genes in chicken gut microbiota commensals.</title>
        <authorList>
            <person name="Juricova H."/>
            <person name="Matiasovicova J."/>
            <person name="Kubasova T."/>
            <person name="Cejkova D."/>
            <person name="Rychlik I."/>
        </authorList>
    </citation>
    <scope>NUCLEOTIDE SEQUENCE [LARGE SCALE GENOMIC DNA]</scope>
    <source>
        <strain evidence="8 9">An562</strain>
    </source>
</reference>
<feature type="transmembrane region" description="Helical" evidence="7">
    <location>
        <begin position="123"/>
        <end position="144"/>
    </location>
</feature>
<dbReference type="Proteomes" id="UP000777002">
    <property type="component" value="Unassembled WGS sequence"/>
</dbReference>
<evidence type="ECO:0000256" key="4">
    <source>
        <dbReference type="ARBA" id="ARBA00022692"/>
    </source>
</evidence>
<feature type="transmembrane region" description="Helical" evidence="7">
    <location>
        <begin position="150"/>
        <end position="170"/>
    </location>
</feature>
<evidence type="ECO:0000256" key="5">
    <source>
        <dbReference type="ARBA" id="ARBA00022989"/>
    </source>
</evidence>
<protein>
    <submittedName>
        <fullName evidence="8">LysE family translocator</fullName>
    </submittedName>
</protein>
<evidence type="ECO:0000256" key="2">
    <source>
        <dbReference type="ARBA" id="ARBA00007928"/>
    </source>
</evidence>
<dbReference type="InterPro" id="IPR001123">
    <property type="entry name" value="LeuE-type"/>
</dbReference>
<dbReference type="EMBL" id="JACJKX010000005">
    <property type="protein sequence ID" value="MBM6928387.1"/>
    <property type="molecule type" value="Genomic_DNA"/>
</dbReference>
<dbReference type="PANTHER" id="PTHR30086">
    <property type="entry name" value="ARGININE EXPORTER PROTEIN ARGO"/>
    <property type="match status" value="1"/>
</dbReference>
<evidence type="ECO:0000256" key="6">
    <source>
        <dbReference type="ARBA" id="ARBA00023136"/>
    </source>
</evidence>
<keyword evidence="4 7" id="KW-0812">Transmembrane</keyword>
<comment type="caution">
    <text evidence="8">The sequence shown here is derived from an EMBL/GenBank/DDBJ whole genome shotgun (WGS) entry which is preliminary data.</text>
</comment>
<comment type="subcellular location">
    <subcellularLocation>
        <location evidence="1">Cell membrane</location>
        <topology evidence="1">Multi-pass membrane protein</topology>
    </subcellularLocation>
</comment>
<feature type="transmembrane region" description="Helical" evidence="7">
    <location>
        <begin position="39"/>
        <end position="63"/>
    </location>
</feature>
<proteinExistence type="inferred from homology"/>
<keyword evidence="6 7" id="KW-0472">Membrane</keyword>